<evidence type="ECO:0000256" key="1">
    <source>
        <dbReference type="SAM" id="Phobius"/>
    </source>
</evidence>
<dbReference type="InterPro" id="IPR003848">
    <property type="entry name" value="DUF218"/>
</dbReference>
<dbReference type="Proteomes" id="UP000677152">
    <property type="component" value="Chromosome"/>
</dbReference>
<protein>
    <submittedName>
        <fullName evidence="3">YdcF family protein</fullName>
    </submittedName>
</protein>
<dbReference type="GO" id="GO:0005886">
    <property type="term" value="C:plasma membrane"/>
    <property type="evidence" value="ECO:0007669"/>
    <property type="project" value="TreeGrafter"/>
</dbReference>
<feature type="domain" description="DUF218" evidence="2">
    <location>
        <begin position="77"/>
        <end position="193"/>
    </location>
</feature>
<keyword evidence="1" id="KW-1133">Transmembrane helix</keyword>
<feature type="transmembrane region" description="Helical" evidence="1">
    <location>
        <begin position="39"/>
        <end position="58"/>
    </location>
</feature>
<evidence type="ECO:0000259" key="2">
    <source>
        <dbReference type="Pfam" id="PF02698"/>
    </source>
</evidence>
<accession>A0AA45R720</accession>
<proteinExistence type="predicted"/>
<organism evidence="3 4">
    <name type="scientific">Actinosynnema pretiosum subsp. pretiosum</name>
    <dbReference type="NCBI Taxonomy" id="103721"/>
    <lineage>
        <taxon>Bacteria</taxon>
        <taxon>Bacillati</taxon>
        <taxon>Actinomycetota</taxon>
        <taxon>Actinomycetes</taxon>
        <taxon>Pseudonocardiales</taxon>
        <taxon>Pseudonocardiaceae</taxon>
        <taxon>Actinosynnema</taxon>
    </lineage>
</organism>
<sequence length="248" mass="26603">MTARGSGRARLRRVLGTAGRAGVGLARDVPLVALRRWKLTLGVVGLLGLLAAAPWAWVQATSAPYRLTAAEVPETPVALVLGAGIRDGRPTPFLAGRLDVAADLYHRGKVKVLLVSGDNSRPDYDEPTAMRNYLLRQGVPDSAIVSDYAGLDTWDSCARANRIFGVTSATVVTQRFHLPRAVALCRAAGIEAYGVGHDTWGARTSTTLYGYFRESVASVKAFWDGAVTKRDPRFLGPQESGVTRALES</sequence>
<dbReference type="PANTHER" id="PTHR30336:SF6">
    <property type="entry name" value="INTEGRAL MEMBRANE PROTEIN"/>
    <property type="match status" value="1"/>
</dbReference>
<dbReference type="Pfam" id="PF02698">
    <property type="entry name" value="DUF218"/>
    <property type="match status" value="1"/>
</dbReference>
<keyword evidence="1" id="KW-0472">Membrane</keyword>
<evidence type="ECO:0000313" key="3">
    <source>
        <dbReference type="EMBL" id="QUF07278.1"/>
    </source>
</evidence>
<dbReference type="AlphaFoldDB" id="A0AA45R720"/>
<keyword evidence="1" id="KW-0812">Transmembrane</keyword>
<dbReference type="InterPro" id="IPR051599">
    <property type="entry name" value="Cell_Envelope_Assoc"/>
</dbReference>
<dbReference type="CDD" id="cd06259">
    <property type="entry name" value="YdcF-like"/>
    <property type="match status" value="1"/>
</dbReference>
<reference evidence="3" key="1">
    <citation type="submission" date="2021-04" db="EMBL/GenBank/DDBJ databases">
        <title>Genomic sequence of Actinosynnema pretiosum subsp. pretiosum ATCC 31280 (C-14919).</title>
        <authorList>
            <person name="Bai L."/>
            <person name="Wang X."/>
            <person name="Xiao Y."/>
        </authorList>
    </citation>
    <scope>NUCLEOTIDE SEQUENCE</scope>
    <source>
        <strain evidence="3">ATCC 31280</strain>
    </source>
</reference>
<evidence type="ECO:0000313" key="4">
    <source>
        <dbReference type="Proteomes" id="UP000677152"/>
    </source>
</evidence>
<gene>
    <name evidence="3" type="ORF">KCV87_15315</name>
</gene>
<name>A0AA45R720_9PSEU</name>
<dbReference type="EMBL" id="CP073249">
    <property type="protein sequence ID" value="QUF07278.1"/>
    <property type="molecule type" value="Genomic_DNA"/>
</dbReference>
<dbReference type="PANTHER" id="PTHR30336">
    <property type="entry name" value="INNER MEMBRANE PROTEIN, PROBABLE PERMEASE"/>
    <property type="match status" value="1"/>
</dbReference>